<feature type="non-terminal residue" evidence="1">
    <location>
        <position position="145"/>
    </location>
</feature>
<accession>A0A5J9SRX8</accession>
<organism evidence="1 2">
    <name type="scientific">Eragrostis curvula</name>
    <name type="common">weeping love grass</name>
    <dbReference type="NCBI Taxonomy" id="38414"/>
    <lineage>
        <taxon>Eukaryota</taxon>
        <taxon>Viridiplantae</taxon>
        <taxon>Streptophyta</taxon>
        <taxon>Embryophyta</taxon>
        <taxon>Tracheophyta</taxon>
        <taxon>Spermatophyta</taxon>
        <taxon>Magnoliopsida</taxon>
        <taxon>Liliopsida</taxon>
        <taxon>Poales</taxon>
        <taxon>Poaceae</taxon>
        <taxon>PACMAD clade</taxon>
        <taxon>Chloridoideae</taxon>
        <taxon>Eragrostideae</taxon>
        <taxon>Eragrostidinae</taxon>
        <taxon>Eragrostis</taxon>
    </lineage>
</organism>
<gene>
    <name evidence="1" type="ORF">EJB05_52829</name>
</gene>
<dbReference type="Gramene" id="TVU01708">
    <property type="protein sequence ID" value="TVU01708"/>
    <property type="gene ID" value="EJB05_52829"/>
</dbReference>
<comment type="caution">
    <text evidence="1">The sequence shown here is derived from an EMBL/GenBank/DDBJ whole genome shotgun (WGS) entry which is preliminary data.</text>
</comment>
<name>A0A5J9SRX8_9POAL</name>
<sequence>MHRLNALNAGRTDIRKAVATSQRKMGQIGHCSRGPPCQVGRPGQGGSAGLCLAPPGLGFGRWLPLWVFFSGPAMPTFDISREVIYDEERIYFGGWHDMVANFRSRSIAYEVECVRDLDHESMESISLGSHNFDKAQRNGKQHMCK</sequence>
<dbReference type="EMBL" id="RWGY01000400">
    <property type="protein sequence ID" value="TVU01708.1"/>
    <property type="molecule type" value="Genomic_DNA"/>
</dbReference>
<proteinExistence type="predicted"/>
<dbReference type="AlphaFoldDB" id="A0A5J9SRX8"/>
<dbReference type="Proteomes" id="UP000324897">
    <property type="component" value="Unassembled WGS sequence"/>
</dbReference>
<evidence type="ECO:0000313" key="1">
    <source>
        <dbReference type="EMBL" id="TVU01708.1"/>
    </source>
</evidence>
<evidence type="ECO:0000313" key="2">
    <source>
        <dbReference type="Proteomes" id="UP000324897"/>
    </source>
</evidence>
<keyword evidence="2" id="KW-1185">Reference proteome</keyword>
<protein>
    <submittedName>
        <fullName evidence="1">Uncharacterized protein</fullName>
    </submittedName>
</protein>
<reference evidence="1 2" key="1">
    <citation type="journal article" date="2019" name="Sci. Rep.">
        <title>A high-quality genome of Eragrostis curvula grass provides insights into Poaceae evolution and supports new strategies to enhance forage quality.</title>
        <authorList>
            <person name="Carballo J."/>
            <person name="Santos B.A.C.M."/>
            <person name="Zappacosta D."/>
            <person name="Garbus I."/>
            <person name="Selva J.P."/>
            <person name="Gallo C.A."/>
            <person name="Diaz A."/>
            <person name="Albertini E."/>
            <person name="Caccamo M."/>
            <person name="Echenique V."/>
        </authorList>
    </citation>
    <scope>NUCLEOTIDE SEQUENCE [LARGE SCALE GENOMIC DNA]</scope>
    <source>
        <strain evidence="2">cv. Victoria</strain>
        <tissue evidence="1">Leaf</tissue>
    </source>
</reference>